<dbReference type="PROSITE" id="PS50005">
    <property type="entry name" value="TPR"/>
    <property type="match status" value="4"/>
</dbReference>
<dbReference type="GO" id="GO:0006396">
    <property type="term" value="P:RNA processing"/>
    <property type="evidence" value="ECO:0007669"/>
    <property type="project" value="InterPro"/>
</dbReference>
<evidence type="ECO:0000256" key="3">
    <source>
        <dbReference type="PROSITE-ProRule" id="PRU00339"/>
    </source>
</evidence>
<feature type="repeat" description="TPR" evidence="3">
    <location>
        <begin position="1347"/>
        <end position="1380"/>
    </location>
</feature>
<evidence type="ECO:0008006" key="6">
    <source>
        <dbReference type="Google" id="ProtNLM"/>
    </source>
</evidence>
<keyword evidence="2 3" id="KW-0802">TPR repeat</keyword>
<feature type="repeat" description="TPR" evidence="3">
    <location>
        <begin position="141"/>
        <end position="174"/>
    </location>
</feature>
<feature type="repeat" description="TPR" evidence="3">
    <location>
        <begin position="406"/>
        <end position="439"/>
    </location>
</feature>
<dbReference type="SUPFAM" id="SSF48452">
    <property type="entry name" value="TPR-like"/>
    <property type="match status" value="5"/>
</dbReference>
<evidence type="ECO:0000256" key="2">
    <source>
        <dbReference type="ARBA" id="ARBA00022803"/>
    </source>
</evidence>
<accession>A0A2S8FL06</accession>
<dbReference type="EMBL" id="PUHY01000012">
    <property type="protein sequence ID" value="PQO32837.1"/>
    <property type="molecule type" value="Genomic_DNA"/>
</dbReference>
<dbReference type="Pfam" id="PF13432">
    <property type="entry name" value="TPR_16"/>
    <property type="match status" value="1"/>
</dbReference>
<organism evidence="4 5">
    <name type="scientific">Blastopirellula marina</name>
    <dbReference type="NCBI Taxonomy" id="124"/>
    <lineage>
        <taxon>Bacteria</taxon>
        <taxon>Pseudomonadati</taxon>
        <taxon>Planctomycetota</taxon>
        <taxon>Planctomycetia</taxon>
        <taxon>Pirellulales</taxon>
        <taxon>Pirellulaceae</taxon>
        <taxon>Blastopirellula</taxon>
    </lineage>
</organism>
<protein>
    <recommendedName>
        <fullName evidence="6">Tetratricopeptide repeat protein</fullName>
    </recommendedName>
</protein>
<keyword evidence="1" id="KW-0677">Repeat</keyword>
<gene>
    <name evidence="4" type="ORF">C5Y83_21890</name>
</gene>
<dbReference type="Pfam" id="PF14559">
    <property type="entry name" value="TPR_19"/>
    <property type="match status" value="3"/>
</dbReference>
<evidence type="ECO:0000256" key="1">
    <source>
        <dbReference type="ARBA" id="ARBA00022737"/>
    </source>
</evidence>
<dbReference type="SMART" id="SM00386">
    <property type="entry name" value="HAT"/>
    <property type="match status" value="4"/>
</dbReference>
<dbReference type="InterPro" id="IPR019734">
    <property type="entry name" value="TPR_rpt"/>
</dbReference>
<dbReference type="SMART" id="SM00028">
    <property type="entry name" value="TPR"/>
    <property type="match status" value="10"/>
</dbReference>
<dbReference type="Proteomes" id="UP000238322">
    <property type="component" value="Unassembled WGS sequence"/>
</dbReference>
<dbReference type="PANTHER" id="PTHR45586:SF1">
    <property type="entry name" value="LIPOPOLYSACCHARIDE ASSEMBLY PROTEIN B"/>
    <property type="match status" value="1"/>
</dbReference>
<dbReference type="Gene3D" id="1.25.40.10">
    <property type="entry name" value="Tetratricopeptide repeat domain"/>
    <property type="match status" value="8"/>
</dbReference>
<dbReference type="PANTHER" id="PTHR45586">
    <property type="entry name" value="TPR REPEAT-CONTAINING PROTEIN PA4667"/>
    <property type="match status" value="1"/>
</dbReference>
<sequence length="1431" mass="160344">MFSSVPRLNYRFIAWLLLGLAVVVAAAFGVHSWQMSRHKDSFLREARRVRDEGRIGDALAHYRRYSLVSPTDVEALSEFGYLLKDVGSYDQAYLILTRALALEPNQDDLRLVAAELAIRLRRFNDAVNLINSLIEKSPDDPVLQERLAICQSGKGDYREARQTLERAIKLDKKNRDYYLHLANLQFSALNSYIEAKKTLDRMVESDPKEPLTYVNRGHWILSVIASGVADKQENAANANIQTSRDYRIEQVQADVDKSLELAPGLIDVNLLAAELALTKSDLDEAAKFANYAKRIAPQEPYPVRLLIRVESLKGDLERAVELSKEAVQVWPKDFQIHWMLANLLIDLQNVEEASPVVDKLRSLSPSPALVALLEARILAVQGKWLESAKLVEANRALLINWPTIASRADFHLGRCYQQLARPDQELNAYRRALAADPTSRDLRLAVANALRDANKFDEAFEEYQVLVEFERSSAESGEGEGVPFEAVVNYFRLLIREESLKSNDQSFDNVGKVLDQLESREPEIEFLPILRAEWLISKGETEEAVELVHKARTESPNKFEYLSAEVMLACQQEDWSAADRMLADGKKEFSADERYWMLRGKYAMLRYGTDAGQYLKEISQSSELQDLEKYPAVVSYLASLAFWIQDSELTKELGQKVVKAEPDQLAIRLLLLEVAFREEDLEAIGPLLAEVEKIDGQHATWNYGEAVRLVLSAQVDDNKTPEDKRLLRAFAHLADAEKLRPGWSRPITFEAQILESQGQEDVALAKYEDAISLGERDPIVVQRTTALLFKRGRYGEVDRLLARLDDNGNKISADLLEAGREAAMQLGNLGRALQLAQDLAGKSGSSDDHVWLAQLLVMLQKPEQAEIELKKAIEISPNMPEPWLGMVSIYAKNGQRDLASQAIEDGSSKLDENKRDIFRGRSYEILGDGGKAEASYRTAIINNPDDVQARFSLVRYYLRTNRQADSIRELRLFLKEELTEDMRTWARRNLAIQLAKEGGDGNTEESLKLLDDNEEAIGQNRQDQIVRATIFAIQPEEEAQKSAIKTLEEVGGSSLSLEEQFLLGKLYATHDQIAKATQLFSQLTIRSSGDPKYLRAYIAALLKNGEVSEAGVWADRLALDLPSHITTVDLQSKVLFAKGRYDEIPPLLNKWLNDDVTSQERGVASHSVQLEWAASKLDEFADQMDKDHLSTASKFRSQANDLRLALKEPAMKLQQATLLVARTQIEPALTMLREIVGKVPAQDFSRTFSYIVGQNPSVTILEEMDEILKEAQKEYSDDMDVLKVAGDVALLRGEFERSRKAYQQVLAGSPEDVHALNNCALAMAFEGGSKEAVVLANKAVAVGGEVPPLLDTRGVTYLAVGDTASAIQDFKKAIASSPLPEYFFHLALAQKRAGKFAESKASLTAIDLPEFGDLTLHESERAAYEELLSTD</sequence>
<dbReference type="InterPro" id="IPR003107">
    <property type="entry name" value="HAT"/>
</dbReference>
<evidence type="ECO:0000313" key="5">
    <source>
        <dbReference type="Proteomes" id="UP000238322"/>
    </source>
</evidence>
<reference evidence="4 5" key="1">
    <citation type="submission" date="2018-02" db="EMBL/GenBank/DDBJ databases">
        <title>Comparative genomes isolates from brazilian mangrove.</title>
        <authorList>
            <person name="Araujo J.E."/>
            <person name="Taketani R.G."/>
            <person name="Silva M.C.P."/>
            <person name="Loureco M.V."/>
            <person name="Andreote F.D."/>
        </authorList>
    </citation>
    <scope>NUCLEOTIDE SEQUENCE [LARGE SCALE GENOMIC DNA]</scope>
    <source>
        <strain evidence="4 5">Hex-1 MGV</strain>
    </source>
</reference>
<dbReference type="InterPro" id="IPR011990">
    <property type="entry name" value="TPR-like_helical_dom_sf"/>
</dbReference>
<name>A0A2S8FL06_9BACT</name>
<proteinExistence type="predicted"/>
<dbReference type="InterPro" id="IPR051012">
    <property type="entry name" value="CellSynth/LPSAsmb/PSIAsmb"/>
</dbReference>
<feature type="repeat" description="TPR" evidence="3">
    <location>
        <begin position="73"/>
        <end position="106"/>
    </location>
</feature>
<comment type="caution">
    <text evidence="4">The sequence shown here is derived from an EMBL/GenBank/DDBJ whole genome shotgun (WGS) entry which is preliminary data.</text>
</comment>
<evidence type="ECO:0000313" key="4">
    <source>
        <dbReference type="EMBL" id="PQO32837.1"/>
    </source>
</evidence>